<organism evidence="2 3">
    <name type="scientific">Rossellomorea vietnamensis</name>
    <dbReference type="NCBI Taxonomy" id="218284"/>
    <lineage>
        <taxon>Bacteria</taxon>
        <taxon>Bacillati</taxon>
        <taxon>Bacillota</taxon>
        <taxon>Bacilli</taxon>
        <taxon>Bacillales</taxon>
        <taxon>Bacillaceae</taxon>
        <taxon>Rossellomorea</taxon>
    </lineage>
</organism>
<dbReference type="Proteomes" id="UP000323317">
    <property type="component" value="Unassembled WGS sequence"/>
</dbReference>
<evidence type="ECO:0000313" key="3">
    <source>
        <dbReference type="Proteomes" id="UP000323317"/>
    </source>
</evidence>
<dbReference type="AlphaFoldDB" id="A0A5D4KIF9"/>
<dbReference type="RefSeq" id="WP_148945703.1">
    <property type="nucleotide sequence ID" value="NZ_JBNIKK010000005.1"/>
</dbReference>
<accession>A0A5D4KIF9</accession>
<comment type="caution">
    <text evidence="2">The sequence shown here is derived from an EMBL/GenBank/DDBJ whole genome shotgun (WGS) entry which is preliminary data.</text>
</comment>
<evidence type="ECO:0008006" key="4">
    <source>
        <dbReference type="Google" id="ProtNLM"/>
    </source>
</evidence>
<proteinExistence type="predicted"/>
<name>A0A5D4KIF9_9BACI</name>
<protein>
    <recommendedName>
        <fullName evidence="4">DUF4367 domain-containing protein</fullName>
    </recommendedName>
</protein>
<sequence>MSKSIIFKFSVIFLLMLTAGCSSATLEESQEEAVEAVKETFESPIEEASEETENFHFNLPSGSTIKEKNANNVIIENGNHTYILFYNQNVSSDSEQLYELSVQDEASIVKQETFRDDDRFGYFLIREVEEEQFELTAGIGGTKMTTQSVKDDLVNDSEFMMEVVSSVKNK</sequence>
<feature type="chain" id="PRO_5022830008" description="DUF4367 domain-containing protein" evidence="1">
    <location>
        <begin position="25"/>
        <end position="170"/>
    </location>
</feature>
<keyword evidence="1" id="KW-0732">Signal</keyword>
<evidence type="ECO:0000313" key="2">
    <source>
        <dbReference type="EMBL" id="TYR77012.1"/>
    </source>
</evidence>
<evidence type="ECO:0000256" key="1">
    <source>
        <dbReference type="SAM" id="SignalP"/>
    </source>
</evidence>
<gene>
    <name evidence="2" type="ORF">FZC79_04760</name>
</gene>
<feature type="signal peptide" evidence="1">
    <location>
        <begin position="1"/>
        <end position="24"/>
    </location>
</feature>
<dbReference type="EMBL" id="VTEH01000002">
    <property type="protein sequence ID" value="TYR77012.1"/>
    <property type="molecule type" value="Genomic_DNA"/>
</dbReference>
<dbReference type="PROSITE" id="PS51257">
    <property type="entry name" value="PROKAR_LIPOPROTEIN"/>
    <property type="match status" value="1"/>
</dbReference>
<reference evidence="2 3" key="1">
    <citation type="submission" date="2019-08" db="EMBL/GenBank/DDBJ databases">
        <title>Bacillus genomes from the desert of Cuatro Cienegas, Coahuila.</title>
        <authorList>
            <person name="Olmedo-Alvarez G."/>
        </authorList>
    </citation>
    <scope>NUCLEOTIDE SEQUENCE [LARGE SCALE GENOMIC DNA]</scope>
    <source>
        <strain evidence="2 3">CH40_1T</strain>
    </source>
</reference>